<evidence type="ECO:0000256" key="1">
    <source>
        <dbReference type="SAM" id="MobiDB-lite"/>
    </source>
</evidence>
<feature type="compositionally biased region" description="Low complexity" evidence="1">
    <location>
        <begin position="70"/>
        <end position="119"/>
    </location>
</feature>
<sequence length="119" mass="11991">MALVPETHLFPCARCSELLRVADPVCPHCGAMRSRAERTGPLVALAAALAVAACGTPQPEYGVPDTDTNAETLGTDATTTDATTTDATTDATTTDATTTDATDTTAPTTGTGTTDETSG</sequence>
<accession>A0A9X3EU03</accession>
<comment type="caution">
    <text evidence="2">The sequence shown here is derived from an EMBL/GenBank/DDBJ whole genome shotgun (WGS) entry which is preliminary data.</text>
</comment>
<organism evidence="2 3">
    <name type="scientific">Nannocystis pusilla</name>
    <dbReference type="NCBI Taxonomy" id="889268"/>
    <lineage>
        <taxon>Bacteria</taxon>
        <taxon>Pseudomonadati</taxon>
        <taxon>Myxococcota</taxon>
        <taxon>Polyangia</taxon>
        <taxon>Nannocystales</taxon>
        <taxon>Nannocystaceae</taxon>
        <taxon>Nannocystis</taxon>
    </lineage>
</organism>
<feature type="region of interest" description="Disordered" evidence="1">
    <location>
        <begin position="56"/>
        <end position="119"/>
    </location>
</feature>
<proteinExistence type="predicted"/>
<protein>
    <submittedName>
        <fullName evidence="2">Uncharacterized protein</fullName>
    </submittedName>
</protein>
<keyword evidence="3" id="KW-1185">Reference proteome</keyword>
<dbReference type="Proteomes" id="UP001150924">
    <property type="component" value="Unassembled WGS sequence"/>
</dbReference>
<gene>
    <name evidence="2" type="ORF">OV079_07735</name>
</gene>
<reference evidence="2" key="1">
    <citation type="submission" date="2022-11" db="EMBL/GenBank/DDBJ databases">
        <title>Minimal conservation of predation-associated metabolite biosynthetic gene clusters underscores biosynthetic potential of Myxococcota including descriptions for ten novel species: Archangium lansinium sp. nov., Myxococcus landrumus sp. nov., Nannocystis bai.</title>
        <authorList>
            <person name="Ahearne A."/>
            <person name="Stevens C."/>
            <person name="Phillips K."/>
        </authorList>
    </citation>
    <scope>NUCLEOTIDE SEQUENCE</scope>
    <source>
        <strain evidence="2">Na p29</strain>
    </source>
</reference>
<evidence type="ECO:0000313" key="2">
    <source>
        <dbReference type="EMBL" id="MCY1005463.1"/>
    </source>
</evidence>
<dbReference type="AlphaFoldDB" id="A0A9X3EU03"/>
<dbReference type="RefSeq" id="WP_267767142.1">
    <property type="nucleotide sequence ID" value="NZ_JAPNKE010000002.1"/>
</dbReference>
<dbReference type="EMBL" id="JAPNKE010000002">
    <property type="protein sequence ID" value="MCY1005463.1"/>
    <property type="molecule type" value="Genomic_DNA"/>
</dbReference>
<name>A0A9X3EU03_9BACT</name>
<evidence type="ECO:0000313" key="3">
    <source>
        <dbReference type="Proteomes" id="UP001150924"/>
    </source>
</evidence>